<feature type="chain" id="PRO_5046670111" description="PBP domain-containing protein" evidence="1">
    <location>
        <begin position="39"/>
        <end position="170"/>
    </location>
</feature>
<dbReference type="PROSITE" id="PS51257">
    <property type="entry name" value="PROKAR_LIPOPROTEIN"/>
    <property type="match status" value="1"/>
</dbReference>
<dbReference type="Proteomes" id="UP001365405">
    <property type="component" value="Unassembled WGS sequence"/>
</dbReference>
<dbReference type="Gene3D" id="3.40.190.10">
    <property type="entry name" value="Periplasmic binding protein-like II"/>
    <property type="match status" value="1"/>
</dbReference>
<accession>A0ABU9CBG1</accession>
<evidence type="ECO:0000313" key="2">
    <source>
        <dbReference type="EMBL" id="MEK8049193.1"/>
    </source>
</evidence>
<proteinExistence type="predicted"/>
<comment type="caution">
    <text evidence="2">The sequence shown here is derived from an EMBL/GenBank/DDBJ whole genome shotgun (WGS) entry which is preliminary data.</text>
</comment>
<sequence>MRPARRTPTLPPAPPSPRRARAWACAAALLLAACAAQAEPEPPIAVVMAPAEAQPLGLPLVAAIYRRKRQLWDDQSRIAPVNLPAAHPLRRHFSLWLLKRSPEDLQDYWNDQYFHGVLPPPVLASEEAVIRFVAATPGAIGYVSSCSVDRRVAVVAWLPSPDGSAPCPGR</sequence>
<evidence type="ECO:0000256" key="1">
    <source>
        <dbReference type="SAM" id="SignalP"/>
    </source>
</evidence>
<keyword evidence="1" id="KW-0732">Signal</keyword>
<evidence type="ECO:0008006" key="4">
    <source>
        <dbReference type="Google" id="ProtNLM"/>
    </source>
</evidence>
<protein>
    <recommendedName>
        <fullName evidence="4">PBP domain-containing protein</fullName>
    </recommendedName>
</protein>
<dbReference type="RefSeq" id="WP_341408864.1">
    <property type="nucleotide sequence ID" value="NZ_JBBUTH010000001.1"/>
</dbReference>
<keyword evidence="3" id="KW-1185">Reference proteome</keyword>
<dbReference type="EMBL" id="JBBUTH010000001">
    <property type="protein sequence ID" value="MEK8049193.1"/>
    <property type="molecule type" value="Genomic_DNA"/>
</dbReference>
<organism evidence="2 3">
    <name type="scientific">Pseudaquabacterium inlustre</name>
    <dbReference type="NCBI Taxonomy" id="2984192"/>
    <lineage>
        <taxon>Bacteria</taxon>
        <taxon>Pseudomonadati</taxon>
        <taxon>Pseudomonadota</taxon>
        <taxon>Betaproteobacteria</taxon>
        <taxon>Burkholderiales</taxon>
        <taxon>Sphaerotilaceae</taxon>
        <taxon>Pseudaquabacterium</taxon>
    </lineage>
</organism>
<reference evidence="2 3" key="1">
    <citation type="submission" date="2024-04" db="EMBL/GenBank/DDBJ databases">
        <title>Novel species of the genus Ideonella isolated from streams.</title>
        <authorList>
            <person name="Lu H."/>
        </authorList>
    </citation>
    <scope>NUCLEOTIDE SEQUENCE [LARGE SCALE GENOMIC DNA]</scope>
    <source>
        <strain evidence="2 3">DXS22W</strain>
    </source>
</reference>
<feature type="signal peptide" evidence="1">
    <location>
        <begin position="1"/>
        <end position="38"/>
    </location>
</feature>
<evidence type="ECO:0000313" key="3">
    <source>
        <dbReference type="Proteomes" id="UP001365405"/>
    </source>
</evidence>
<gene>
    <name evidence="2" type="ORF">AACH10_02975</name>
</gene>
<dbReference type="SUPFAM" id="SSF53850">
    <property type="entry name" value="Periplasmic binding protein-like II"/>
    <property type="match status" value="1"/>
</dbReference>
<name>A0ABU9CBG1_9BURK</name>